<dbReference type="InterPro" id="IPR000595">
    <property type="entry name" value="cNMP-bd_dom"/>
</dbReference>
<protein>
    <submittedName>
        <fullName evidence="6">Nitrogen fixation regulation protein FixK</fullName>
    </submittedName>
</protein>
<evidence type="ECO:0000256" key="2">
    <source>
        <dbReference type="ARBA" id="ARBA00023125"/>
    </source>
</evidence>
<dbReference type="InterPro" id="IPR012318">
    <property type="entry name" value="HTH_CRP"/>
</dbReference>
<dbReference type="GO" id="GO:0003677">
    <property type="term" value="F:DNA binding"/>
    <property type="evidence" value="ECO:0007669"/>
    <property type="project" value="UniProtKB-KW"/>
</dbReference>
<dbReference type="Pfam" id="PF00027">
    <property type="entry name" value="cNMP_binding"/>
    <property type="match status" value="1"/>
</dbReference>
<evidence type="ECO:0000259" key="4">
    <source>
        <dbReference type="PROSITE" id="PS50042"/>
    </source>
</evidence>
<dbReference type="PANTHER" id="PTHR24567:SF68">
    <property type="entry name" value="DNA-BINDING TRANSCRIPTIONAL DUAL REGULATOR CRP"/>
    <property type="match status" value="1"/>
</dbReference>
<accession>A0A1U9YXM6</accession>
<name>A0A1U9YXM6_9HYPH</name>
<dbReference type="Pfam" id="PF13545">
    <property type="entry name" value="HTH_Crp_2"/>
    <property type="match status" value="1"/>
</dbReference>
<evidence type="ECO:0000256" key="3">
    <source>
        <dbReference type="ARBA" id="ARBA00023163"/>
    </source>
</evidence>
<dbReference type="STRING" id="1122214.Mame_00808"/>
<keyword evidence="2" id="KW-0238">DNA-binding</keyword>
<dbReference type="KEGG" id="mmed:Mame_00808"/>
<evidence type="ECO:0000256" key="1">
    <source>
        <dbReference type="ARBA" id="ARBA00023015"/>
    </source>
</evidence>
<dbReference type="InterPro" id="IPR014710">
    <property type="entry name" value="RmlC-like_jellyroll"/>
</dbReference>
<dbReference type="InterPro" id="IPR018490">
    <property type="entry name" value="cNMP-bd_dom_sf"/>
</dbReference>
<dbReference type="SMART" id="SM00100">
    <property type="entry name" value="cNMP"/>
    <property type="match status" value="1"/>
</dbReference>
<dbReference type="Proteomes" id="UP000191135">
    <property type="component" value="Chromosome"/>
</dbReference>
<evidence type="ECO:0000313" key="7">
    <source>
        <dbReference type="Proteomes" id="UP000191135"/>
    </source>
</evidence>
<dbReference type="InterPro" id="IPR050397">
    <property type="entry name" value="Env_Response_Regulators"/>
</dbReference>
<evidence type="ECO:0000313" key="6">
    <source>
        <dbReference type="EMBL" id="AQZ50184.1"/>
    </source>
</evidence>
<keyword evidence="7" id="KW-1185">Reference proteome</keyword>
<keyword evidence="3" id="KW-0804">Transcription</keyword>
<dbReference type="RefSeq" id="WP_018065313.1">
    <property type="nucleotide sequence ID" value="NZ_AQWH01000012.1"/>
</dbReference>
<dbReference type="CDD" id="cd00092">
    <property type="entry name" value="HTH_CRP"/>
    <property type="match status" value="1"/>
</dbReference>
<dbReference type="PROSITE" id="PS50042">
    <property type="entry name" value="CNMP_BINDING_3"/>
    <property type="match status" value="1"/>
</dbReference>
<sequence length="251" mass="28825">MNAHTKSCLAQKLSHYAELDEASLESIARFEREEKDFAKNDEVYQEGDQNIHLYVVKKGWLYSYADLKDGRRQIVEIHHPGDIVGFPDIAFTERTTVLRAAEDVRLCPFPKKDLDEVFKRAPQLAALLFALAVRNQVIMIDFLRAIGRMSARERIAYLLLDLQARLRITNTTMTTTFRLPLNQTEISDVLGLTNVYVSRSFTALEKDGLIRRSNGSVEILEEDRMKRICDFSDRHTKLDTSWFPDGTPVEA</sequence>
<dbReference type="GO" id="GO:0005829">
    <property type="term" value="C:cytosol"/>
    <property type="evidence" value="ECO:0007669"/>
    <property type="project" value="TreeGrafter"/>
</dbReference>
<organism evidence="6 7">
    <name type="scientific">Martelella mediterranea DSM 17316</name>
    <dbReference type="NCBI Taxonomy" id="1122214"/>
    <lineage>
        <taxon>Bacteria</taxon>
        <taxon>Pseudomonadati</taxon>
        <taxon>Pseudomonadota</taxon>
        <taxon>Alphaproteobacteria</taxon>
        <taxon>Hyphomicrobiales</taxon>
        <taxon>Aurantimonadaceae</taxon>
        <taxon>Martelella</taxon>
    </lineage>
</organism>
<dbReference type="InterPro" id="IPR036390">
    <property type="entry name" value="WH_DNA-bd_sf"/>
</dbReference>
<dbReference type="PROSITE" id="PS51063">
    <property type="entry name" value="HTH_CRP_2"/>
    <property type="match status" value="1"/>
</dbReference>
<dbReference type="CDD" id="cd00038">
    <property type="entry name" value="CAP_ED"/>
    <property type="match status" value="1"/>
</dbReference>
<dbReference type="EMBL" id="CP020330">
    <property type="protein sequence ID" value="AQZ50184.1"/>
    <property type="molecule type" value="Genomic_DNA"/>
</dbReference>
<proteinExistence type="predicted"/>
<feature type="domain" description="HTH crp-type" evidence="5">
    <location>
        <begin position="149"/>
        <end position="223"/>
    </location>
</feature>
<dbReference type="SUPFAM" id="SSF51206">
    <property type="entry name" value="cAMP-binding domain-like"/>
    <property type="match status" value="1"/>
</dbReference>
<dbReference type="SUPFAM" id="SSF46785">
    <property type="entry name" value="Winged helix' DNA-binding domain"/>
    <property type="match status" value="1"/>
</dbReference>
<feature type="domain" description="Cyclic nucleotide-binding" evidence="4">
    <location>
        <begin position="15"/>
        <end position="85"/>
    </location>
</feature>
<dbReference type="eggNOG" id="COG0664">
    <property type="taxonomic scope" value="Bacteria"/>
</dbReference>
<dbReference type="AlphaFoldDB" id="A0A1U9YXM6"/>
<dbReference type="InterPro" id="IPR036388">
    <property type="entry name" value="WH-like_DNA-bd_sf"/>
</dbReference>
<evidence type="ECO:0000259" key="5">
    <source>
        <dbReference type="PROSITE" id="PS51063"/>
    </source>
</evidence>
<dbReference type="Gene3D" id="2.60.120.10">
    <property type="entry name" value="Jelly Rolls"/>
    <property type="match status" value="1"/>
</dbReference>
<dbReference type="GO" id="GO:0003700">
    <property type="term" value="F:DNA-binding transcription factor activity"/>
    <property type="evidence" value="ECO:0007669"/>
    <property type="project" value="TreeGrafter"/>
</dbReference>
<dbReference type="OrthoDB" id="7584044at2"/>
<dbReference type="PANTHER" id="PTHR24567">
    <property type="entry name" value="CRP FAMILY TRANSCRIPTIONAL REGULATORY PROTEIN"/>
    <property type="match status" value="1"/>
</dbReference>
<reference evidence="6 7" key="1">
    <citation type="submission" date="2017-03" db="EMBL/GenBank/DDBJ databases">
        <title>Foreign affairs: Plasmid Transfer between Roseobacters and Rhizobia.</title>
        <authorList>
            <person name="Bartling P."/>
            <person name="Bunk B."/>
            <person name="Overmann J."/>
            <person name="Brinkmann H."/>
            <person name="Petersen J."/>
        </authorList>
    </citation>
    <scope>NUCLEOTIDE SEQUENCE [LARGE SCALE GENOMIC DNA]</scope>
    <source>
        <strain evidence="6 7">MACL11</strain>
    </source>
</reference>
<dbReference type="SMART" id="SM00419">
    <property type="entry name" value="HTH_CRP"/>
    <property type="match status" value="1"/>
</dbReference>
<keyword evidence="1" id="KW-0805">Transcription regulation</keyword>
<dbReference type="Gene3D" id="1.10.10.10">
    <property type="entry name" value="Winged helix-like DNA-binding domain superfamily/Winged helix DNA-binding domain"/>
    <property type="match status" value="1"/>
</dbReference>
<gene>
    <name evidence="6" type="primary">fixK_2</name>
    <name evidence="6" type="ORF">Mame_00808</name>
</gene>